<evidence type="ECO:0000313" key="1">
    <source>
        <dbReference type="EMBL" id="CAH1791294.1"/>
    </source>
</evidence>
<comment type="caution">
    <text evidence="1">The sequence shown here is derived from an EMBL/GenBank/DDBJ whole genome shotgun (WGS) entry which is preliminary data.</text>
</comment>
<dbReference type="OrthoDB" id="64893at2759"/>
<accession>A0A8J1U2H7</accession>
<gene>
    <name evidence="1" type="ORF">OFUS_LOCUS16390</name>
</gene>
<proteinExistence type="predicted"/>
<name>A0A8J1U2H7_OWEFU</name>
<dbReference type="Pfam" id="PF03067">
    <property type="entry name" value="LPMO_10"/>
    <property type="match status" value="1"/>
</dbReference>
<protein>
    <submittedName>
        <fullName evidence="1">Uncharacterized protein</fullName>
    </submittedName>
</protein>
<sequence>MLRSLCIVLAVVLSVDGHGRLIWPPGRSSLWRWGFDNPVNVDDAELYCGGASHLWNVNDGKCGVCGDPYDGERRNEAGGIYANGIIGATYEVGAAIPVTVDLIANHKGWFEYRLCPNNDYTKTITHDCLNQNLLSLGGAEAVHGTRYPLPDDSRRNFTVSVQLPAGLSCSQCVLQWKYNAGNSWGVDPDGTECLGCGEQEQFYSCADISIGDYTPSPTTAAGDTTTAAGDTTTAAPTTTAGIIVTQTTTEPTTATIVTTTTTATTTPPTGGSCYPTPEWETMPGMDQWCIDNCAIGNCPPDQCYCI</sequence>
<organism evidence="1 2">
    <name type="scientific">Owenia fusiformis</name>
    <name type="common">Polychaete worm</name>
    <dbReference type="NCBI Taxonomy" id="6347"/>
    <lineage>
        <taxon>Eukaryota</taxon>
        <taxon>Metazoa</taxon>
        <taxon>Spiralia</taxon>
        <taxon>Lophotrochozoa</taxon>
        <taxon>Annelida</taxon>
        <taxon>Polychaeta</taxon>
        <taxon>Sedentaria</taxon>
        <taxon>Canalipalpata</taxon>
        <taxon>Sabellida</taxon>
        <taxon>Oweniida</taxon>
        <taxon>Oweniidae</taxon>
        <taxon>Owenia</taxon>
    </lineage>
</organism>
<dbReference type="EMBL" id="CAIIXF020000008">
    <property type="protein sequence ID" value="CAH1791294.1"/>
    <property type="molecule type" value="Genomic_DNA"/>
</dbReference>
<dbReference type="Proteomes" id="UP000749559">
    <property type="component" value="Unassembled WGS sequence"/>
</dbReference>
<dbReference type="InterPro" id="IPR004302">
    <property type="entry name" value="Cellulose/chitin-bd_N"/>
</dbReference>
<evidence type="ECO:0000313" key="2">
    <source>
        <dbReference type="Proteomes" id="UP000749559"/>
    </source>
</evidence>
<keyword evidence="2" id="KW-1185">Reference proteome</keyword>
<dbReference type="AlphaFoldDB" id="A0A8J1U2H7"/>
<reference evidence="1" key="1">
    <citation type="submission" date="2022-03" db="EMBL/GenBank/DDBJ databases">
        <authorList>
            <person name="Martin C."/>
        </authorList>
    </citation>
    <scope>NUCLEOTIDE SEQUENCE</scope>
</reference>